<name>A0A0H5RDM0_9EUKA</name>
<dbReference type="Pfam" id="PF00107">
    <property type="entry name" value="ADH_zinc_N"/>
    <property type="match status" value="1"/>
</dbReference>
<dbReference type="EMBL" id="HACM01011220">
    <property type="protein sequence ID" value="CRZ11662.1"/>
    <property type="molecule type" value="Transcribed_RNA"/>
</dbReference>
<dbReference type="Gene3D" id="3.90.180.10">
    <property type="entry name" value="Medium-chain alcohol dehydrogenases, catalytic domain"/>
    <property type="match status" value="1"/>
</dbReference>
<dbReference type="PANTHER" id="PTHR42683">
    <property type="entry name" value="ALDEHYDE REDUCTASE"/>
    <property type="match status" value="1"/>
</dbReference>
<evidence type="ECO:0000256" key="4">
    <source>
        <dbReference type="ARBA" id="ARBA00023002"/>
    </source>
</evidence>
<reference evidence="7" key="1">
    <citation type="submission" date="2015-04" db="EMBL/GenBank/DDBJ databases">
        <title>The genome sequence of the plant pathogenic Rhizarian Plasmodiophora brassicae reveals insights in its biotrophic life cycle and the origin of chitin synthesis.</title>
        <authorList>
            <person name="Schwelm A."/>
            <person name="Fogelqvist J."/>
            <person name="Knaust A."/>
            <person name="Julke S."/>
            <person name="Lilja T."/>
            <person name="Dhandapani V."/>
            <person name="Bonilla-Rosso G."/>
            <person name="Karlsson M."/>
            <person name="Shevchenko A."/>
            <person name="Choi S.R."/>
            <person name="Kim H.G."/>
            <person name="Park J.Y."/>
            <person name="Lim Y.P."/>
            <person name="Ludwig-Muller J."/>
            <person name="Dixelius C."/>
        </authorList>
    </citation>
    <scope>NUCLEOTIDE SEQUENCE</scope>
    <source>
        <tissue evidence="7">Potato root galls</tissue>
    </source>
</reference>
<dbReference type="SUPFAM" id="SSF51735">
    <property type="entry name" value="NAD(P)-binding Rossmann-fold domains"/>
    <property type="match status" value="1"/>
</dbReference>
<sequence length="352" mass="38145">MTVGTPQCKAWAVLKPGGDVVDFSYTPKPLEREEVEIAVDACGVCHSDLHQQQNDWKIGNYPMVVGHEIIGRITALGPAVSGVKLGQRVGVGPQCGSCEQCNECQTGVPQLCTQRIDIYNSPTGTPEQPHTYGGFSESVRCNYKWVFPIPDGLDSVDAAPIMCAGLTTWAPFQRHNVQRGDAVGIIGIGGLGHMAIQFASALGFETTAISTSANKREEAVKLGAKHFLNVKDTDQMKKTAATFDFMLMTVPAENFDWATYLNLLKPQGKMCIVGVTNMITIPSFALVARNITVVGSLLAPPSEIRRMLQFAADHKIHAMTESLPMNANNCNAALKKVAANSVRYRMVLVNNH</sequence>
<dbReference type="FunFam" id="3.40.50.720:FF:000022">
    <property type="entry name" value="Cinnamyl alcohol dehydrogenase"/>
    <property type="match status" value="1"/>
</dbReference>
<keyword evidence="3 5" id="KW-0862">Zinc</keyword>
<comment type="cofactor">
    <cofactor evidence="1 5">
        <name>Zn(2+)</name>
        <dbReference type="ChEBI" id="CHEBI:29105"/>
    </cofactor>
</comment>
<dbReference type="PROSITE" id="PS00059">
    <property type="entry name" value="ADH_ZINC"/>
    <property type="match status" value="1"/>
</dbReference>
<dbReference type="SMART" id="SM00829">
    <property type="entry name" value="PKS_ER"/>
    <property type="match status" value="1"/>
</dbReference>
<comment type="similarity">
    <text evidence="5">Belongs to the zinc-containing alcohol dehydrogenase family.</text>
</comment>
<dbReference type="InterPro" id="IPR013149">
    <property type="entry name" value="ADH-like_C"/>
</dbReference>
<dbReference type="AlphaFoldDB" id="A0A0H5RDM0"/>
<dbReference type="Gene3D" id="3.40.50.720">
    <property type="entry name" value="NAD(P)-binding Rossmann-like Domain"/>
    <property type="match status" value="1"/>
</dbReference>
<dbReference type="InterPro" id="IPR047109">
    <property type="entry name" value="CAD-like"/>
</dbReference>
<keyword evidence="4" id="KW-0560">Oxidoreductase</keyword>
<keyword evidence="2 5" id="KW-0479">Metal-binding</keyword>
<dbReference type="InterPro" id="IPR013154">
    <property type="entry name" value="ADH-like_N"/>
</dbReference>
<evidence type="ECO:0000256" key="3">
    <source>
        <dbReference type="ARBA" id="ARBA00022833"/>
    </source>
</evidence>
<organism evidence="7">
    <name type="scientific">Spongospora subterranea</name>
    <dbReference type="NCBI Taxonomy" id="70186"/>
    <lineage>
        <taxon>Eukaryota</taxon>
        <taxon>Sar</taxon>
        <taxon>Rhizaria</taxon>
        <taxon>Endomyxa</taxon>
        <taxon>Phytomyxea</taxon>
        <taxon>Plasmodiophorida</taxon>
        <taxon>Plasmodiophoridae</taxon>
        <taxon>Spongospora</taxon>
    </lineage>
</organism>
<dbReference type="InterPro" id="IPR020843">
    <property type="entry name" value="ER"/>
</dbReference>
<evidence type="ECO:0000256" key="1">
    <source>
        <dbReference type="ARBA" id="ARBA00001947"/>
    </source>
</evidence>
<proteinExistence type="inferred from homology"/>
<dbReference type="Pfam" id="PF08240">
    <property type="entry name" value="ADH_N"/>
    <property type="match status" value="1"/>
</dbReference>
<evidence type="ECO:0000259" key="6">
    <source>
        <dbReference type="SMART" id="SM00829"/>
    </source>
</evidence>
<dbReference type="GO" id="GO:0008270">
    <property type="term" value="F:zinc ion binding"/>
    <property type="evidence" value="ECO:0007669"/>
    <property type="project" value="InterPro"/>
</dbReference>
<dbReference type="InterPro" id="IPR011032">
    <property type="entry name" value="GroES-like_sf"/>
</dbReference>
<dbReference type="SUPFAM" id="SSF50129">
    <property type="entry name" value="GroES-like"/>
    <property type="match status" value="1"/>
</dbReference>
<evidence type="ECO:0000313" key="7">
    <source>
        <dbReference type="EMBL" id="CRZ11662.1"/>
    </source>
</evidence>
<dbReference type="InterPro" id="IPR002328">
    <property type="entry name" value="ADH_Zn_CS"/>
</dbReference>
<dbReference type="CDD" id="cd05283">
    <property type="entry name" value="CAD1"/>
    <property type="match status" value="1"/>
</dbReference>
<dbReference type="InterPro" id="IPR036291">
    <property type="entry name" value="NAD(P)-bd_dom_sf"/>
</dbReference>
<evidence type="ECO:0000256" key="2">
    <source>
        <dbReference type="ARBA" id="ARBA00022723"/>
    </source>
</evidence>
<protein>
    <recommendedName>
        <fullName evidence="6">Enoyl reductase (ER) domain-containing protein</fullName>
    </recommendedName>
</protein>
<feature type="domain" description="Enoyl reductase (ER)" evidence="6">
    <location>
        <begin position="18"/>
        <end position="348"/>
    </location>
</feature>
<evidence type="ECO:0000256" key="5">
    <source>
        <dbReference type="RuleBase" id="RU361277"/>
    </source>
</evidence>
<accession>A0A0H5RDM0</accession>
<dbReference type="GO" id="GO:0016616">
    <property type="term" value="F:oxidoreductase activity, acting on the CH-OH group of donors, NAD or NADP as acceptor"/>
    <property type="evidence" value="ECO:0007669"/>
    <property type="project" value="InterPro"/>
</dbReference>